<sequence length="136" mass="15900">MINNSFDLLPQLTDDDDDNKQFAQTLDLISRHLTTYLGFFLIIFGNINSIAVILLFSYYKSFRQNTCSNYLLLCSLCDLLQLDFGYIFRYLADSLFEYDLTAKSFVWCKFRFFLTQATIMCSFTALLMGKTEQLFT</sequence>
<dbReference type="Proteomes" id="UP000663868">
    <property type="component" value="Unassembled WGS sequence"/>
</dbReference>
<feature type="transmembrane region" description="Helical" evidence="1">
    <location>
        <begin position="36"/>
        <end position="58"/>
    </location>
</feature>
<organism evidence="2 4">
    <name type="scientific">Adineta steineri</name>
    <dbReference type="NCBI Taxonomy" id="433720"/>
    <lineage>
        <taxon>Eukaryota</taxon>
        <taxon>Metazoa</taxon>
        <taxon>Spiralia</taxon>
        <taxon>Gnathifera</taxon>
        <taxon>Rotifera</taxon>
        <taxon>Eurotatoria</taxon>
        <taxon>Bdelloidea</taxon>
        <taxon>Adinetida</taxon>
        <taxon>Adinetidae</taxon>
        <taxon>Adineta</taxon>
    </lineage>
</organism>
<evidence type="ECO:0008006" key="5">
    <source>
        <dbReference type="Google" id="ProtNLM"/>
    </source>
</evidence>
<reference evidence="2" key="1">
    <citation type="submission" date="2021-02" db="EMBL/GenBank/DDBJ databases">
        <authorList>
            <person name="Nowell W R."/>
        </authorList>
    </citation>
    <scope>NUCLEOTIDE SEQUENCE</scope>
</reference>
<protein>
    <recommendedName>
        <fullName evidence="5">G-protein coupled receptors family 1 profile domain-containing protein</fullName>
    </recommendedName>
</protein>
<evidence type="ECO:0000313" key="3">
    <source>
        <dbReference type="EMBL" id="CAF3573946.1"/>
    </source>
</evidence>
<evidence type="ECO:0000313" key="2">
    <source>
        <dbReference type="EMBL" id="CAF1444561.1"/>
    </source>
</evidence>
<keyword evidence="1" id="KW-0812">Transmembrane</keyword>
<proteinExistence type="predicted"/>
<dbReference type="EMBL" id="CAJNOE010001703">
    <property type="protein sequence ID" value="CAF1444561.1"/>
    <property type="molecule type" value="Genomic_DNA"/>
</dbReference>
<dbReference type="Proteomes" id="UP000663860">
    <property type="component" value="Unassembled WGS sequence"/>
</dbReference>
<keyword evidence="1" id="KW-0472">Membrane</keyword>
<accession>A0A815P5Y0</accession>
<name>A0A815P5Y0_9BILA</name>
<dbReference type="Gene3D" id="1.20.1070.10">
    <property type="entry name" value="Rhodopsin 7-helix transmembrane proteins"/>
    <property type="match status" value="1"/>
</dbReference>
<evidence type="ECO:0000256" key="1">
    <source>
        <dbReference type="SAM" id="Phobius"/>
    </source>
</evidence>
<evidence type="ECO:0000313" key="4">
    <source>
        <dbReference type="Proteomes" id="UP000663860"/>
    </source>
</evidence>
<feature type="transmembrane region" description="Helical" evidence="1">
    <location>
        <begin position="70"/>
        <end position="92"/>
    </location>
</feature>
<feature type="transmembrane region" description="Helical" evidence="1">
    <location>
        <begin position="112"/>
        <end position="129"/>
    </location>
</feature>
<gene>
    <name evidence="2" type="ORF">IZO911_LOCUS41999</name>
    <name evidence="3" type="ORF">KXQ929_LOCUS3774</name>
</gene>
<keyword evidence="1" id="KW-1133">Transmembrane helix</keyword>
<dbReference type="EMBL" id="CAJOBB010000125">
    <property type="protein sequence ID" value="CAF3573946.1"/>
    <property type="molecule type" value="Genomic_DNA"/>
</dbReference>
<comment type="caution">
    <text evidence="2">The sequence shown here is derived from an EMBL/GenBank/DDBJ whole genome shotgun (WGS) entry which is preliminary data.</text>
</comment>
<dbReference type="AlphaFoldDB" id="A0A815P5Y0"/>